<keyword evidence="6" id="KW-1185">Reference proteome</keyword>
<name>A0A177U8K5_9BASI</name>
<evidence type="ECO:0000313" key="3">
    <source>
        <dbReference type="EMBL" id="CAD6921734.1"/>
    </source>
</evidence>
<keyword evidence="1" id="KW-0472">Membrane</keyword>
<protein>
    <submittedName>
        <fullName evidence="4">Uncharacterized protein</fullName>
    </submittedName>
</protein>
<dbReference type="AlphaFoldDB" id="A0A177U8K5"/>
<dbReference type="Proteomes" id="UP000836402">
    <property type="component" value="Unassembled WGS sequence"/>
</dbReference>
<dbReference type="Proteomes" id="UP000077671">
    <property type="component" value="Unassembled WGS sequence"/>
</dbReference>
<comment type="caution">
    <text evidence="4">The sequence shown here is derived from an EMBL/GenBank/DDBJ whole genome shotgun (WGS) entry which is preliminary data.</text>
</comment>
<accession>A0A177U8K5</accession>
<feature type="transmembrane region" description="Helical" evidence="1">
    <location>
        <begin position="63"/>
        <end position="88"/>
    </location>
</feature>
<feature type="chain" id="PRO_5044550154" evidence="2">
    <location>
        <begin position="24"/>
        <end position="101"/>
    </location>
</feature>
<keyword evidence="1" id="KW-0812">Transmembrane</keyword>
<sequence length="101" mass="10846">MVSKSSLVCSLLAWLSFATYSNAYQLAMPISPELDDLITPEQHSQHSAAFQRRALEQRALPSWAWKVLAGTSVIIAIPVTAGLSVYTAKKTDAGGPRLASS</sequence>
<evidence type="ECO:0000313" key="4">
    <source>
        <dbReference type="EMBL" id="KAE8256971.1"/>
    </source>
</evidence>
<reference evidence="4" key="1">
    <citation type="submission" date="2016-04" db="EMBL/GenBank/DDBJ databases">
        <authorList>
            <person name="Nguyen H.D."/>
            <person name="Kesanakurti P."/>
            <person name="Cullis J."/>
            <person name="Levesque C.A."/>
            <person name="Hambleton S."/>
        </authorList>
    </citation>
    <scope>NUCLEOTIDE SEQUENCE</scope>
    <source>
        <strain evidence="4">DAOMC 238032</strain>
    </source>
</reference>
<reference evidence="3" key="3">
    <citation type="submission" date="2020-10" db="EMBL/GenBank/DDBJ databases">
        <authorList>
            <person name="Sedaghatjoo S."/>
        </authorList>
    </citation>
    <scope>NUCLEOTIDE SEQUENCE</scope>
    <source>
        <strain evidence="3">AZH3</strain>
    </source>
</reference>
<evidence type="ECO:0000313" key="6">
    <source>
        <dbReference type="Proteomes" id="UP000836402"/>
    </source>
</evidence>
<organism evidence="4 5">
    <name type="scientific">Tilletia caries</name>
    <name type="common">wheat bunt fungus</name>
    <dbReference type="NCBI Taxonomy" id="13290"/>
    <lineage>
        <taxon>Eukaryota</taxon>
        <taxon>Fungi</taxon>
        <taxon>Dikarya</taxon>
        <taxon>Basidiomycota</taxon>
        <taxon>Ustilaginomycotina</taxon>
        <taxon>Exobasidiomycetes</taxon>
        <taxon>Tilletiales</taxon>
        <taxon>Tilletiaceae</taxon>
        <taxon>Tilletia</taxon>
    </lineage>
</organism>
<dbReference type="EMBL" id="LWDD02000706">
    <property type="protein sequence ID" value="KAE8256971.1"/>
    <property type="molecule type" value="Genomic_DNA"/>
</dbReference>
<feature type="signal peptide" evidence="2">
    <location>
        <begin position="1"/>
        <end position="23"/>
    </location>
</feature>
<keyword evidence="1" id="KW-1133">Transmembrane helix</keyword>
<dbReference type="EMBL" id="CAJHJG010002642">
    <property type="protein sequence ID" value="CAD6921734.1"/>
    <property type="molecule type" value="Genomic_DNA"/>
</dbReference>
<gene>
    <name evidence="4" type="ORF">A4X03_0g4873</name>
    <name evidence="3" type="ORF">JKIAZH3_G3641</name>
</gene>
<evidence type="ECO:0000313" key="5">
    <source>
        <dbReference type="Proteomes" id="UP000077671"/>
    </source>
</evidence>
<evidence type="ECO:0000256" key="1">
    <source>
        <dbReference type="SAM" id="Phobius"/>
    </source>
</evidence>
<proteinExistence type="predicted"/>
<evidence type="ECO:0000256" key="2">
    <source>
        <dbReference type="SAM" id="SignalP"/>
    </source>
</evidence>
<keyword evidence="2" id="KW-0732">Signal</keyword>
<reference evidence="4" key="2">
    <citation type="journal article" date="2019" name="IMA Fungus">
        <title>Genome sequencing and comparison of five Tilletia species to identify candidate genes for the detection of regulated species infecting wheat.</title>
        <authorList>
            <person name="Nguyen H.D.T."/>
            <person name="Sultana T."/>
            <person name="Kesanakurti P."/>
            <person name="Hambleton S."/>
        </authorList>
    </citation>
    <scope>NUCLEOTIDE SEQUENCE</scope>
    <source>
        <strain evidence="4">DAOMC 238032</strain>
    </source>
</reference>